<dbReference type="EMBL" id="MN739043">
    <property type="protein sequence ID" value="QHS85381.1"/>
    <property type="molecule type" value="Genomic_DNA"/>
</dbReference>
<protein>
    <submittedName>
        <fullName evidence="1">Uncharacterized protein</fullName>
    </submittedName>
</protein>
<organism evidence="1">
    <name type="scientific">viral metagenome</name>
    <dbReference type="NCBI Taxonomy" id="1070528"/>
    <lineage>
        <taxon>unclassified sequences</taxon>
        <taxon>metagenomes</taxon>
        <taxon>organismal metagenomes</taxon>
    </lineage>
</organism>
<evidence type="ECO:0000313" key="1">
    <source>
        <dbReference type="EMBL" id="QHS85381.1"/>
    </source>
</evidence>
<name>A0A6C0B0T7_9ZZZZ</name>
<proteinExistence type="predicted"/>
<accession>A0A6C0B0T7</accession>
<reference evidence="1" key="1">
    <citation type="journal article" date="2020" name="Nature">
        <title>Giant virus diversity and host interactions through global metagenomics.</title>
        <authorList>
            <person name="Schulz F."/>
            <person name="Roux S."/>
            <person name="Paez-Espino D."/>
            <person name="Jungbluth S."/>
            <person name="Walsh D.A."/>
            <person name="Denef V.J."/>
            <person name="McMahon K.D."/>
            <person name="Konstantinidis K.T."/>
            <person name="Eloe-Fadrosh E.A."/>
            <person name="Kyrpides N.C."/>
            <person name="Woyke T."/>
        </authorList>
    </citation>
    <scope>NUCLEOTIDE SEQUENCE</scope>
    <source>
        <strain evidence="1">GVMAG-M-3300009182-78</strain>
    </source>
</reference>
<dbReference type="AlphaFoldDB" id="A0A6C0B0T7"/>
<sequence>MTTRVFIKDYTLQDVRKKMIILKKYIRREELFTEIISSEGIFSVDNNKLYKIEPVDADITTYKVNETTTLLDNSYTKRELIFSQIPFTHTYFERVRLSFTMQPENLKSAFLTLIIEGNYADKNSYKETSNKDTSNKDTSKMDATCNKDLLNFIPTDMYFITKESFGNILLIKELNVFLSILK</sequence>